<evidence type="ECO:0000256" key="2">
    <source>
        <dbReference type="ARBA" id="ARBA00009261"/>
    </source>
</evidence>
<evidence type="ECO:0000256" key="7">
    <source>
        <dbReference type="ARBA" id="ARBA00023136"/>
    </source>
</evidence>
<evidence type="ECO:0000256" key="1">
    <source>
        <dbReference type="ARBA" id="ARBA00004651"/>
    </source>
</evidence>
<reference evidence="10" key="1">
    <citation type="journal article" date="2019" name="Int. J. Syst. Evol. Microbiol.">
        <title>The Global Catalogue of Microorganisms (GCM) 10K type strain sequencing project: providing services to taxonomists for standard genome sequencing and annotation.</title>
        <authorList>
            <consortium name="The Broad Institute Genomics Platform"/>
            <consortium name="The Broad Institute Genome Sequencing Center for Infectious Disease"/>
            <person name="Wu L."/>
            <person name="Ma J."/>
        </authorList>
    </citation>
    <scope>NUCLEOTIDE SEQUENCE [LARGE SCALE GENOMIC DNA]</scope>
    <source>
        <strain evidence="10">CCUG 52537</strain>
    </source>
</reference>
<feature type="transmembrane region" description="Helical" evidence="8">
    <location>
        <begin position="321"/>
        <end position="341"/>
    </location>
</feature>
<feature type="transmembrane region" description="Helical" evidence="8">
    <location>
        <begin position="429"/>
        <end position="448"/>
    </location>
</feature>
<keyword evidence="6 8" id="KW-1133">Transmembrane helix</keyword>
<feature type="transmembrane region" description="Helical" evidence="8">
    <location>
        <begin position="92"/>
        <end position="120"/>
    </location>
</feature>
<keyword evidence="5 8" id="KW-0812">Transmembrane</keyword>
<protein>
    <submittedName>
        <fullName evidence="9">Alanine/glycine:cation symporter family protein</fullName>
    </submittedName>
</protein>
<keyword evidence="10" id="KW-1185">Reference proteome</keyword>
<feature type="transmembrane region" description="Helical" evidence="8">
    <location>
        <begin position="202"/>
        <end position="224"/>
    </location>
</feature>
<feature type="transmembrane region" description="Helical" evidence="8">
    <location>
        <begin position="164"/>
        <end position="182"/>
    </location>
</feature>
<keyword evidence="8" id="KW-0997">Cell inner membrane</keyword>
<dbReference type="Gene3D" id="1.20.1740.10">
    <property type="entry name" value="Amino acid/polyamine transporter I"/>
    <property type="match status" value="1"/>
</dbReference>
<feature type="transmembrane region" description="Helical" evidence="8">
    <location>
        <begin position="231"/>
        <end position="254"/>
    </location>
</feature>
<dbReference type="NCBIfam" id="TIGR00835">
    <property type="entry name" value="agcS"/>
    <property type="match status" value="1"/>
</dbReference>
<evidence type="ECO:0000313" key="9">
    <source>
        <dbReference type="EMBL" id="MFD0847483.1"/>
    </source>
</evidence>
<keyword evidence="8" id="KW-0769">Symport</keyword>
<dbReference type="Proteomes" id="UP001597124">
    <property type="component" value="Unassembled WGS sequence"/>
</dbReference>
<keyword evidence="3 8" id="KW-0813">Transport</keyword>
<comment type="caution">
    <text evidence="9">The sequence shown here is derived from an EMBL/GenBank/DDBJ whole genome shotgun (WGS) entry which is preliminary data.</text>
</comment>
<evidence type="ECO:0000256" key="4">
    <source>
        <dbReference type="ARBA" id="ARBA00022475"/>
    </source>
</evidence>
<feature type="transmembrane region" description="Helical" evidence="8">
    <location>
        <begin position="361"/>
        <end position="384"/>
    </location>
</feature>
<keyword evidence="7 8" id="KW-0472">Membrane</keyword>
<proteinExistence type="inferred from homology"/>
<evidence type="ECO:0000256" key="5">
    <source>
        <dbReference type="ARBA" id="ARBA00022692"/>
    </source>
</evidence>
<comment type="subcellular location">
    <subcellularLocation>
        <location evidence="8">Cell inner membrane</location>
        <topology evidence="8">Multi-pass membrane protein</topology>
    </subcellularLocation>
    <subcellularLocation>
        <location evidence="1">Cell membrane</location>
        <topology evidence="1">Multi-pass membrane protein</topology>
    </subcellularLocation>
</comment>
<keyword evidence="4" id="KW-1003">Cell membrane</keyword>
<evidence type="ECO:0000313" key="10">
    <source>
        <dbReference type="Proteomes" id="UP001597124"/>
    </source>
</evidence>
<evidence type="ECO:0000256" key="6">
    <source>
        <dbReference type="ARBA" id="ARBA00022989"/>
    </source>
</evidence>
<dbReference type="Pfam" id="PF01235">
    <property type="entry name" value="Na_Ala_symp"/>
    <property type="match status" value="1"/>
</dbReference>
<evidence type="ECO:0000256" key="3">
    <source>
        <dbReference type="ARBA" id="ARBA00022448"/>
    </source>
</evidence>
<organism evidence="9 10">
    <name type="scientific">Sphingosinicella xenopeptidilytica</name>
    <dbReference type="NCBI Taxonomy" id="364098"/>
    <lineage>
        <taxon>Bacteria</taxon>
        <taxon>Pseudomonadati</taxon>
        <taxon>Pseudomonadota</taxon>
        <taxon>Alphaproteobacteria</taxon>
        <taxon>Sphingomonadales</taxon>
        <taxon>Sphingosinicellaceae</taxon>
        <taxon>Sphingosinicella</taxon>
    </lineage>
</organism>
<name>A0ABW3BZB6_SPHXN</name>
<dbReference type="PRINTS" id="PR00175">
    <property type="entry name" value="NAALASMPORT"/>
</dbReference>
<dbReference type="InterPro" id="IPR001463">
    <property type="entry name" value="Na/Ala_symport"/>
</dbReference>
<dbReference type="EMBL" id="JBHTIK010000002">
    <property type="protein sequence ID" value="MFD0847483.1"/>
    <property type="molecule type" value="Genomic_DNA"/>
</dbReference>
<sequence>MIETMGRFIDHLSAFVFMKVPFFGAQIELVVLALGSAMIFFTLWLGIPQLRGVGIGLQLIRGRHIDDSAPGSVSQFQALSTALSGTIGLGNIGGVAIAIALGGPGAAFWMFVIGFFAMALKAAEVTLGLMYREFTPSGEVLGGPMYTLKNGLARLGLPKTGRNLGGLYAFFALGGALPLLQVNQSFSQLTLIAEIDNGPGNGLIYGLFLTIAVGVVIIGGVRSIASVAARLVPLMCVIYLGAGIVILMVNAGAIPAALETIVRTAFAPEAVAGGAIGSFVVGMRRAVFSCEAGVGSAVMAHAAARTHHPASEGMVGLIEPLLDTMIICTMTALIIVVTGVYDDGHGDIAMTSAAFGTVASWFPYVLSVAVFLFAFSTLISWGYYGLQAWGYLFGHSRASELAFKLLYCLLQPIGAILSPGKVIDLIDSLFFLMVVPNLIGLALLAVPVRREMNGFLAGVKAGTIYGKGIDDETAQPRHD</sequence>
<feature type="transmembrane region" description="Helical" evidence="8">
    <location>
        <begin position="20"/>
        <end position="47"/>
    </location>
</feature>
<accession>A0ABW3BZB6</accession>
<comment type="similarity">
    <text evidence="2 8">Belongs to the alanine or glycine:cation symporter (AGCS) (TC 2.A.25) family.</text>
</comment>
<dbReference type="PANTHER" id="PTHR30330:SF3">
    <property type="entry name" value="TRANSCRIPTIONAL REGULATOR, LRP FAMILY"/>
    <property type="match status" value="1"/>
</dbReference>
<gene>
    <name evidence="9" type="ORF">ACFQ00_04045</name>
</gene>
<evidence type="ECO:0000256" key="8">
    <source>
        <dbReference type="RuleBase" id="RU363064"/>
    </source>
</evidence>
<dbReference type="PANTHER" id="PTHR30330">
    <property type="entry name" value="AGSS FAMILY TRANSPORTER, SODIUM-ALANINE"/>
    <property type="match status" value="1"/>
</dbReference>